<keyword evidence="3" id="KW-1185">Reference proteome</keyword>
<sequence>MGGFCDMAEFDTMSTRRARKMLRYGKNSKSDVRGKDSNHLDYPSRPLQIH</sequence>
<proteinExistence type="predicted"/>
<protein>
    <submittedName>
        <fullName evidence="2">Uncharacterized protein</fullName>
    </submittedName>
</protein>
<feature type="region of interest" description="Disordered" evidence="1">
    <location>
        <begin position="23"/>
        <end position="50"/>
    </location>
</feature>
<comment type="caution">
    <text evidence="2">The sequence shown here is derived from an EMBL/GenBank/DDBJ whole genome shotgun (WGS) entry which is preliminary data.</text>
</comment>
<evidence type="ECO:0000256" key="1">
    <source>
        <dbReference type="SAM" id="MobiDB-lite"/>
    </source>
</evidence>
<dbReference type="EMBL" id="JAHQIW010005990">
    <property type="protein sequence ID" value="KAJ1367724.1"/>
    <property type="molecule type" value="Genomic_DNA"/>
</dbReference>
<reference evidence="2" key="1">
    <citation type="submission" date="2021-06" db="EMBL/GenBank/DDBJ databases">
        <title>Parelaphostrongylus tenuis whole genome reference sequence.</title>
        <authorList>
            <person name="Garwood T.J."/>
            <person name="Larsen P.A."/>
            <person name="Fountain-Jones N.M."/>
            <person name="Garbe J.R."/>
            <person name="Macchietto M.G."/>
            <person name="Kania S.A."/>
            <person name="Gerhold R.W."/>
            <person name="Richards J.E."/>
            <person name="Wolf T.M."/>
        </authorList>
    </citation>
    <scope>NUCLEOTIDE SEQUENCE</scope>
    <source>
        <strain evidence="2">MNPRO001-30</strain>
        <tissue evidence="2">Meninges</tissue>
    </source>
</reference>
<organism evidence="2 3">
    <name type="scientific">Parelaphostrongylus tenuis</name>
    <name type="common">Meningeal worm</name>
    <dbReference type="NCBI Taxonomy" id="148309"/>
    <lineage>
        <taxon>Eukaryota</taxon>
        <taxon>Metazoa</taxon>
        <taxon>Ecdysozoa</taxon>
        <taxon>Nematoda</taxon>
        <taxon>Chromadorea</taxon>
        <taxon>Rhabditida</taxon>
        <taxon>Rhabditina</taxon>
        <taxon>Rhabditomorpha</taxon>
        <taxon>Strongyloidea</taxon>
        <taxon>Metastrongylidae</taxon>
        <taxon>Parelaphostrongylus</taxon>
    </lineage>
</organism>
<evidence type="ECO:0000313" key="2">
    <source>
        <dbReference type="EMBL" id="KAJ1367724.1"/>
    </source>
</evidence>
<accession>A0AAD5R1Z1</accession>
<feature type="compositionally biased region" description="Basic and acidic residues" evidence="1">
    <location>
        <begin position="28"/>
        <end position="39"/>
    </location>
</feature>
<name>A0AAD5R1Z1_PARTN</name>
<dbReference type="AlphaFoldDB" id="A0AAD5R1Z1"/>
<evidence type="ECO:0000313" key="3">
    <source>
        <dbReference type="Proteomes" id="UP001196413"/>
    </source>
</evidence>
<dbReference type="Proteomes" id="UP001196413">
    <property type="component" value="Unassembled WGS sequence"/>
</dbReference>
<gene>
    <name evidence="2" type="ORF">KIN20_028698</name>
</gene>